<evidence type="ECO:0000256" key="2">
    <source>
        <dbReference type="ARBA" id="ARBA00022801"/>
    </source>
</evidence>
<dbReference type="GO" id="GO:0005634">
    <property type="term" value="C:nucleus"/>
    <property type="evidence" value="ECO:0007669"/>
    <property type="project" value="UniProtKB-SubCell"/>
</dbReference>
<feature type="compositionally biased region" description="Basic and acidic residues" evidence="8">
    <location>
        <begin position="2582"/>
        <end position="2600"/>
    </location>
</feature>
<feature type="region of interest" description="Disordered" evidence="8">
    <location>
        <begin position="402"/>
        <end position="665"/>
    </location>
</feature>
<dbReference type="GO" id="GO:0016787">
    <property type="term" value="F:hydrolase activity"/>
    <property type="evidence" value="ECO:0007669"/>
    <property type="project" value="UniProtKB-KW"/>
</dbReference>
<feature type="compositionally biased region" description="Basic and acidic residues" evidence="8">
    <location>
        <begin position="3029"/>
        <end position="3039"/>
    </location>
</feature>
<dbReference type="Proteomes" id="UP000008281">
    <property type="component" value="Unassembled WGS sequence"/>
</dbReference>
<feature type="compositionally biased region" description="Polar residues" evidence="8">
    <location>
        <begin position="1058"/>
        <end position="1074"/>
    </location>
</feature>
<dbReference type="EMBL" id="DS268407">
    <property type="protein sequence ID" value="EFO82332.1"/>
    <property type="molecule type" value="Genomic_DNA"/>
</dbReference>
<keyword evidence="13" id="KW-1185">Reference proteome</keyword>
<organism evidence="13">
    <name type="scientific">Caenorhabditis remanei</name>
    <name type="common">Caenorhabditis vulgaris</name>
    <dbReference type="NCBI Taxonomy" id="31234"/>
    <lineage>
        <taxon>Eukaryota</taxon>
        <taxon>Metazoa</taxon>
        <taxon>Ecdysozoa</taxon>
        <taxon>Nematoda</taxon>
        <taxon>Chromadorea</taxon>
        <taxon>Rhabditida</taxon>
        <taxon>Rhabditina</taxon>
        <taxon>Rhabditomorpha</taxon>
        <taxon>Rhabditoidea</taxon>
        <taxon>Rhabditidae</taxon>
        <taxon>Peloderinae</taxon>
        <taxon>Caenorhabditis</taxon>
    </lineage>
</organism>
<dbReference type="InParanoid" id="E3LEJ9"/>
<evidence type="ECO:0000256" key="6">
    <source>
        <dbReference type="ARBA" id="ARBA00023163"/>
    </source>
</evidence>
<dbReference type="InterPro" id="IPR027417">
    <property type="entry name" value="P-loop_NTPase"/>
</dbReference>
<comment type="subcellular location">
    <subcellularLocation>
        <location evidence="1">Nucleus</location>
    </subcellularLocation>
</comment>
<keyword evidence="2" id="KW-0378">Hydrolase</keyword>
<evidence type="ECO:0000256" key="5">
    <source>
        <dbReference type="ARBA" id="ARBA00023159"/>
    </source>
</evidence>
<feature type="domain" description="Helicase ATP-binding" evidence="9">
    <location>
        <begin position="1559"/>
        <end position="1727"/>
    </location>
</feature>
<feature type="compositionally biased region" description="Basic and acidic residues" evidence="8">
    <location>
        <begin position="2616"/>
        <end position="2639"/>
    </location>
</feature>
<evidence type="ECO:0000256" key="1">
    <source>
        <dbReference type="ARBA" id="ARBA00004123"/>
    </source>
</evidence>
<dbReference type="FunCoup" id="E3LEJ9">
    <property type="interactions" value="258"/>
</dbReference>
<dbReference type="SMART" id="SM00573">
    <property type="entry name" value="HSA"/>
    <property type="match status" value="1"/>
</dbReference>
<feature type="compositionally biased region" description="Basic and acidic residues" evidence="8">
    <location>
        <begin position="3046"/>
        <end position="3060"/>
    </location>
</feature>
<dbReference type="CDD" id="cd17996">
    <property type="entry name" value="DEXHc_SMARCA2_SMARCA4"/>
    <property type="match status" value="1"/>
</dbReference>
<dbReference type="PROSITE" id="PS51204">
    <property type="entry name" value="HSA"/>
    <property type="match status" value="1"/>
</dbReference>
<feature type="compositionally biased region" description="Polar residues" evidence="8">
    <location>
        <begin position="1029"/>
        <end position="1038"/>
    </location>
</feature>
<dbReference type="InterPro" id="IPR029063">
    <property type="entry name" value="SAM-dependent_MTases_sf"/>
</dbReference>
<dbReference type="InterPro" id="IPR014012">
    <property type="entry name" value="HSA_dom"/>
</dbReference>
<dbReference type="SUPFAM" id="SSF53335">
    <property type="entry name" value="S-adenosyl-L-methionine-dependent methyltransferases"/>
    <property type="match status" value="1"/>
</dbReference>
<evidence type="ECO:0000256" key="8">
    <source>
        <dbReference type="SAM" id="MobiDB-lite"/>
    </source>
</evidence>
<feature type="domain" description="HSA" evidence="11">
    <location>
        <begin position="1357"/>
        <end position="1430"/>
    </location>
</feature>
<feature type="compositionally biased region" description="Low complexity" evidence="8">
    <location>
        <begin position="645"/>
        <end position="654"/>
    </location>
</feature>
<dbReference type="InterPro" id="IPR001650">
    <property type="entry name" value="Helicase_C-like"/>
</dbReference>
<feature type="compositionally biased region" description="Low complexity" evidence="8">
    <location>
        <begin position="911"/>
        <end position="983"/>
    </location>
</feature>
<feature type="region of interest" description="Disordered" evidence="8">
    <location>
        <begin position="2525"/>
        <end position="2681"/>
    </location>
</feature>
<dbReference type="InterPro" id="IPR038718">
    <property type="entry name" value="SNF2-like_sf"/>
</dbReference>
<dbReference type="STRING" id="31234.E3LEJ9"/>
<dbReference type="OMA" id="MMIDEGH"/>
<keyword evidence="3" id="KW-0805">Transcription regulation</keyword>
<dbReference type="Gene3D" id="3.40.50.300">
    <property type="entry name" value="P-loop containing nucleotide triphosphate hydrolases"/>
    <property type="match status" value="1"/>
</dbReference>
<reference evidence="12" key="1">
    <citation type="submission" date="2007-07" db="EMBL/GenBank/DDBJ databases">
        <title>PCAP assembly of the Caenorhabditis remanei genome.</title>
        <authorList>
            <consortium name="The Caenorhabditis remanei Sequencing Consortium"/>
            <person name="Wilson R.K."/>
        </authorList>
    </citation>
    <scope>NUCLEOTIDE SEQUENCE [LARGE SCALE GENOMIC DNA]</scope>
    <source>
        <strain evidence="12">PB4641</strain>
    </source>
</reference>
<evidence type="ECO:0000256" key="3">
    <source>
        <dbReference type="ARBA" id="ARBA00023015"/>
    </source>
</evidence>
<dbReference type="SUPFAM" id="SSF52540">
    <property type="entry name" value="P-loop containing nucleoside triphosphate hydrolases"/>
    <property type="match status" value="2"/>
</dbReference>
<feature type="compositionally biased region" description="Polar residues" evidence="8">
    <location>
        <begin position="2409"/>
        <end position="2423"/>
    </location>
</feature>
<dbReference type="Gene3D" id="3.40.50.10810">
    <property type="entry name" value="Tandem AAA-ATPase domain"/>
    <property type="match status" value="1"/>
</dbReference>
<feature type="region of interest" description="Disordered" evidence="8">
    <location>
        <begin position="705"/>
        <end position="842"/>
    </location>
</feature>
<keyword evidence="4" id="KW-0103">Bromodomain</keyword>
<feature type="region of interest" description="Disordered" evidence="8">
    <location>
        <begin position="2304"/>
        <end position="2465"/>
    </location>
</feature>
<feature type="compositionally biased region" description="Low complexity" evidence="8">
    <location>
        <begin position="414"/>
        <end position="568"/>
    </location>
</feature>
<name>E3LEJ9_CAERE</name>
<evidence type="ECO:0000259" key="11">
    <source>
        <dbReference type="PROSITE" id="PS51204"/>
    </source>
</evidence>
<feature type="compositionally biased region" description="Low complexity" evidence="8">
    <location>
        <begin position="1075"/>
        <end position="1086"/>
    </location>
</feature>
<dbReference type="GO" id="GO:0005524">
    <property type="term" value="F:ATP binding"/>
    <property type="evidence" value="ECO:0007669"/>
    <property type="project" value="InterPro"/>
</dbReference>
<feature type="compositionally biased region" description="Basic and acidic residues" evidence="8">
    <location>
        <begin position="2266"/>
        <end position="2285"/>
    </location>
</feature>
<dbReference type="InterPro" id="IPR029295">
    <property type="entry name" value="SnAC"/>
</dbReference>
<feature type="compositionally biased region" description="Basic and acidic residues" evidence="8">
    <location>
        <begin position="2241"/>
        <end position="2254"/>
    </location>
</feature>
<protein>
    <submittedName>
        <fullName evidence="12">Uncharacterized protein</fullName>
    </submittedName>
</protein>
<evidence type="ECO:0000259" key="10">
    <source>
        <dbReference type="PROSITE" id="PS51194"/>
    </source>
</evidence>
<dbReference type="FunFam" id="3.40.50.300:FF:003020">
    <property type="entry name" value="SNF2-related domain-containing protein"/>
    <property type="match status" value="1"/>
</dbReference>
<dbReference type="Pfam" id="PF00271">
    <property type="entry name" value="Helicase_C"/>
    <property type="match status" value="1"/>
</dbReference>
<feature type="compositionally biased region" description="Basic and acidic residues" evidence="8">
    <location>
        <begin position="633"/>
        <end position="644"/>
    </location>
</feature>
<feature type="region of interest" description="Disordered" evidence="8">
    <location>
        <begin position="1024"/>
        <end position="1140"/>
    </location>
</feature>
<evidence type="ECO:0000256" key="4">
    <source>
        <dbReference type="ARBA" id="ARBA00023117"/>
    </source>
</evidence>
<dbReference type="CDD" id="cd18793">
    <property type="entry name" value="SF2_C_SNF"/>
    <property type="match status" value="1"/>
</dbReference>
<dbReference type="CDD" id="cd02440">
    <property type="entry name" value="AdoMet_MTases"/>
    <property type="match status" value="1"/>
</dbReference>
<dbReference type="Gene3D" id="3.40.50.150">
    <property type="entry name" value="Vaccinia Virus protein VP39"/>
    <property type="match status" value="1"/>
</dbReference>
<feature type="compositionally biased region" description="Basic and acidic residues" evidence="8">
    <location>
        <begin position="2754"/>
        <end position="2765"/>
    </location>
</feature>
<feature type="region of interest" description="Disordered" evidence="8">
    <location>
        <begin position="3012"/>
        <end position="3121"/>
    </location>
</feature>
<feature type="region of interest" description="Disordered" evidence="8">
    <location>
        <begin position="2239"/>
        <end position="2285"/>
    </location>
</feature>
<evidence type="ECO:0000313" key="12">
    <source>
        <dbReference type="EMBL" id="EFO82332.1"/>
    </source>
</evidence>
<dbReference type="PANTHER" id="PTHR10799">
    <property type="entry name" value="SNF2/RAD54 HELICASE FAMILY"/>
    <property type="match status" value="1"/>
</dbReference>
<keyword evidence="5" id="KW-0010">Activator</keyword>
<dbReference type="FunFam" id="3.40.50.10810:FF:000008">
    <property type="entry name" value="Chromatin structure-remodeling complex subunit snf21"/>
    <property type="match status" value="1"/>
</dbReference>
<feature type="compositionally biased region" description="Polar residues" evidence="8">
    <location>
        <begin position="611"/>
        <end position="621"/>
    </location>
</feature>
<dbReference type="HOGENOM" id="CLU_000505_0_0_1"/>
<dbReference type="PROSITE" id="PS51194">
    <property type="entry name" value="HELICASE_CTER"/>
    <property type="match status" value="1"/>
</dbReference>
<feature type="compositionally biased region" description="Acidic residues" evidence="8">
    <location>
        <begin position="1221"/>
        <end position="1233"/>
    </location>
</feature>
<feature type="compositionally biased region" description="Polar residues" evidence="8">
    <location>
        <begin position="1111"/>
        <end position="1133"/>
    </location>
</feature>
<dbReference type="Pfam" id="PF00176">
    <property type="entry name" value="SNF2-rel_dom"/>
    <property type="match status" value="1"/>
</dbReference>
<feature type="compositionally biased region" description="Basic and acidic residues" evidence="8">
    <location>
        <begin position="2314"/>
        <end position="2323"/>
    </location>
</feature>
<dbReference type="SMART" id="SM00490">
    <property type="entry name" value="HELICc"/>
    <property type="match status" value="1"/>
</dbReference>
<gene>
    <name evidence="12" type="ORF">CRE_00333</name>
</gene>
<feature type="region of interest" description="Disordered" evidence="8">
    <location>
        <begin position="1206"/>
        <end position="1239"/>
    </location>
</feature>
<dbReference type="eggNOG" id="KOG0386">
    <property type="taxonomic scope" value="Eukaryota"/>
</dbReference>
<feature type="compositionally biased region" description="Polar residues" evidence="8">
    <location>
        <begin position="1091"/>
        <end position="1104"/>
    </location>
</feature>
<feature type="region of interest" description="Disordered" evidence="8">
    <location>
        <begin position="3134"/>
        <end position="3156"/>
    </location>
</feature>
<dbReference type="InterPro" id="IPR014001">
    <property type="entry name" value="Helicase_ATP-bd"/>
</dbReference>
<feature type="region of interest" description="Disordered" evidence="8">
    <location>
        <begin position="2167"/>
        <end position="2216"/>
    </location>
</feature>
<feature type="compositionally biased region" description="Low complexity" evidence="8">
    <location>
        <begin position="823"/>
        <end position="842"/>
    </location>
</feature>
<feature type="domain" description="Helicase C-terminal" evidence="10">
    <location>
        <begin position="1888"/>
        <end position="2074"/>
    </location>
</feature>
<feature type="compositionally biased region" description="Basic and acidic residues" evidence="8">
    <location>
        <begin position="2669"/>
        <end position="2680"/>
    </location>
</feature>
<dbReference type="OrthoDB" id="5872804at2759"/>
<feature type="region of interest" description="Disordered" evidence="8">
    <location>
        <begin position="911"/>
        <end position="997"/>
    </location>
</feature>
<feature type="compositionally biased region" description="Polar residues" evidence="8">
    <location>
        <begin position="3134"/>
        <end position="3148"/>
    </location>
</feature>
<keyword evidence="7" id="KW-0539">Nucleus</keyword>
<feature type="compositionally biased region" description="Low complexity" evidence="8">
    <location>
        <begin position="705"/>
        <end position="748"/>
    </location>
</feature>
<feature type="compositionally biased region" description="Low complexity" evidence="8">
    <location>
        <begin position="2656"/>
        <end position="2668"/>
    </location>
</feature>
<sequence>MHFLQKLDGMLHGQAMAAVQIAEHDTTNWNHFEADSHLHLEMHTRFLPHVSVLLAAIALAWYYETFDFGFFKYTSKMKGDAVDELLKKKHQVIGKECIPNTNTCFLIVDSYYLENGRLTTKRDLLLEENTEYSLTGVEVESTKLILAVSWENTNSRDWPVNKLVINSRYARLLVAAGFIMESLTFDENDHNDVLVAGLGGGVMSNFLSEISYLNIDTTVVEKEDFIINLAENYFDHFETDQMRIVHADIVDFLRKYDKKYDVIIVDACENKKSDVMCPVPEIFKKDSIQLLKKRLTLKGCVAVNVYLTKEAAETEKTIFELFSNEFNSCFFLEYFKDKKLQQAFLRLFRGRVQAEDPNFPIRIRIYRLLIGIRHLEISFELLDMLNQQHNQGGQQLLNVQRPHQIQPPGPHRGPPQGQNMQQNQMQQNQMQQNQMQQGQQINMGQSQMANMQGQRQVGQPGPSSQQMQQPQGHMMNMGQQIRPQQNQQQQPQMMAPNAQQQQPMQQMRGIPQQQQMRNMAPQGQQMQSPQQPQMNQMRMQQNPQTMPQQQRVPVQNMQQNMQQGQSQNLRMVPPQTNPAPRMQPPHQTMTMQQQQQGGPQNMNRPSPQPPHQTLQHATPQGMNRPFPQMSWDTKCEHSSLEKFQGHQQQQGGSQNMNTLTSQQSSMPNLHQIMSRPPLQLPQGPITINLNPNAQPQIRILPIQPINQPNLTNGSPQQHPQMQQVQQNMNGAPQQQQMRMQQQDSQMQQGPIAMNGPPQQQQGRGTQYFQVTPKQRQQGSNQNTPRMNPPQLTQQQPMQQPVQQQMQGQPNQPIRPIPQMPQGRQMAPNQQRQMQQQGLQAIHQPQPIQQPTVLHQLLPAKSDAQQQGGVITFDADKMIHINGEHAIINGQQYKLVQMTDGETQQAHTLLNQQQKSNQHGQSNQHQQQQTPHQQNRNVQQRRSNTPMQNQQGSQQMQNQQSMQNSSNMNSPQHPPVLQQQQPIPAKAARQRNRYKKTATAAALESKVIKEDTPVSEALRMMPNNELLQHIPTSSNSNPPTRGRKILPPSLTPVAPLTSHGPTTTINSSTVSQPHIVQQGRNVVQVGGMPPNRQMNTPMKNGQRNPQPLKPTVLSNQNVNGRPQVKQSLPSTSQPKPLANKENMTSIRDAIALHVSGERKMTPEYHAYVHNQLFRVMEEMELLEMWHDQRYISVQRLLNMVNYRSATEIKTPEKPPRPSQQPTEDELEPEPADETPEAREKRYDGYMKTLVEAYPEKKCDVKFATLDDVTIRKEVEFYRKQDMKNRETHLREIVNTLPEEKQTKAKIEYLGLGLLEFQEKLRKEVMSHTVLVPPTEFLINPWSIRRTKHEYILELKQHPDRAALEKKRKSTNYAFLQSLAKHTREFKEFHKNTLNKHRKVHKSMQQYITNEAKRVAREEMKNEKLRIQKLIQEDEEGYRAMLDSQKDRRLVYLLEQTDDYIKSLCDLLKQQQAATGGVQMKQVVRKEYEGLAEEDKVKSILDKARNEEDEYENKTKLNLEDYYTTAHGIREEITQQHYSMGGGNPTMKLKPYQLKGLEWMVSLYNNNLNGILADEMGLGKTIQYFQTIAFITYLMEIKKTSGPFLVIVPLSTIPNWQNEFDKWAPNVHLIVFKGNKENRKANEPVIKSGKFNVLLTTFEYVIREKALLGKLRWKYMMIDEGHRLKNQHCKLTEMLNTRFQCQRRLLITGTPLQNKLPELWALLNFLLPTIFSSCSTFEQWFNAPFEKTGEKVELTSEETMLIIRRLHKVLRPFLLRRLKKEVNYPFKTGKIVNLYDFQVESELPDKMEFVVKCEMSGLQKVLYKHMQKGLLLDGKTNTGSRSLMNTMVHLRKLCNHPFLFNNVEDSCKSFWNSKFITATDLYRVSGKLELLDRILPKLRATGHRVLMFFQMTAMMTVVEDYLAGGTINYLRLDGSTKPDERGALLDKFNAPNSKYFLFMLSTRAGGLGLNLQTADTVIIFDSDWNPHQDMQAQDRAHRIGQKAEVRVFRLITSNSVEEKILASARFKLNVDEKVIQAGKFDNRSTGAERRQILENIIKAENESGEDEDVPNDEEINDILSRSEDEFELFQKMDQERLERDRKNKAKPRLCGDDEIPRDILRAADETDYIEKAKEEGRVPYLEVMPGSRRTRKEVDYSTDTMSDDRFLEKLFDGDDAAPAKPDAHKPDVAAVPRPEIRHTESTPSTSAPPPKAVSASKAPEDVHFAVPKLPAVTFKVPRLLPKSLDDLKRKHTKSESESIDLTPKKVRKDVENTEKKETEKTLKRKIEQPIEPPIIDLTGEPLQKYVKISEEAGIPSREKPQVKERKEKKHKHRSDDESTPKKKKHRDRDREGSSERRKKHKKHHRQDEESSPSVSHHLPGTSSPTVSSKHEKESPLKILESASKVFDKTDSPSVSTPVLKSESSPLSADTSLQSTSSDSTPKPRLTLKFKMPVMPPPPPILDVDNSKLSDSQGILPLKFKIPTQSPEKTGGLKIKISTKSLDLPKLLKMKEEEASQKILPLKFKIPIPPADVSGSKVEDATKTPEKSEKKEKTPEKVKSIPSSKFKIPIVSPDKPPRKSKTPKKISDARNPEQVTPEKEKVPPLKFEMPFLSPQTTGDNKKTLMESPETPKPDTVKEREQAQKISPLKFKMPVQISEKTNPTVTTPVQVPEEPKVNIKEPEKTQSIPPLKFKIPVLTPEKTNPTVAAPVQVPEDLKVNNKEPEKIHSIPPLKFKMPLLPETSTPKVTAPSGIPEASKLDTKGPEKSLHVSPLEFKVPLPPQSASEPKDNEPAPKIPTIKFKMPKPLPEAVDLKNETPVQPVVQPVFLSIYEPRDPIPSIPIPDVSNLVFKVPALPNKVPEVSNAKVEQVAQAVETPESTIEKPIESTAIPDLKVTAPAVEDLASIVKIPTQALDVPVAMVGPTAPVASEPEPEFKAPTPVPEVSDSNVRQTPLFVICSIFNFQVSTKPLEVTEKPTVPSTDALTVKIKLPTQSPEITPLKVKLPIETLIQSPVEPQLVSPASTISTPTATPEKKKKDPEEKKRHKEEKKKAREGETEEERRARKEAKRLKRESEGKTDDAKREEKLARKAARKEEKRAEKQKRKSAAGSVDGNSTINVSDTLSKEVTQSVTDLISKLMNTPVTASVTTPVDTPAAGSA</sequence>
<dbReference type="GO" id="GO:0042393">
    <property type="term" value="F:histone binding"/>
    <property type="evidence" value="ECO:0007669"/>
    <property type="project" value="InterPro"/>
</dbReference>
<feature type="compositionally biased region" description="Low complexity" evidence="8">
    <location>
        <begin position="2424"/>
        <end position="2438"/>
    </location>
</feature>
<dbReference type="InterPro" id="IPR000330">
    <property type="entry name" value="SNF2_N"/>
</dbReference>
<dbReference type="SMART" id="SM00487">
    <property type="entry name" value="DEXDc"/>
    <property type="match status" value="1"/>
</dbReference>
<dbReference type="PROSITE" id="PS51192">
    <property type="entry name" value="HELICASE_ATP_BIND_1"/>
    <property type="match status" value="1"/>
</dbReference>
<feature type="compositionally biased region" description="Basic and acidic residues" evidence="8">
    <location>
        <begin position="2534"/>
        <end position="2556"/>
    </location>
</feature>
<dbReference type="eggNOG" id="KOG2352">
    <property type="taxonomic scope" value="Eukaryota"/>
</dbReference>
<evidence type="ECO:0000256" key="7">
    <source>
        <dbReference type="ARBA" id="ARBA00023242"/>
    </source>
</evidence>
<feature type="compositionally biased region" description="Polar residues" evidence="8">
    <location>
        <begin position="3109"/>
        <end position="3121"/>
    </location>
</feature>
<keyword evidence="6" id="KW-0804">Transcription</keyword>
<evidence type="ECO:0000259" key="9">
    <source>
        <dbReference type="PROSITE" id="PS51192"/>
    </source>
</evidence>
<feature type="region of interest" description="Disordered" evidence="8">
    <location>
        <begin position="2732"/>
        <end position="2798"/>
    </location>
</feature>
<proteinExistence type="predicted"/>
<dbReference type="Pfam" id="PF07529">
    <property type="entry name" value="HSA"/>
    <property type="match status" value="1"/>
</dbReference>
<dbReference type="InterPro" id="IPR049730">
    <property type="entry name" value="SNF2/RAD54-like_C"/>
</dbReference>
<evidence type="ECO:0000313" key="13">
    <source>
        <dbReference type="Proteomes" id="UP000008281"/>
    </source>
</evidence>
<feature type="compositionally biased region" description="Polar residues" evidence="8">
    <location>
        <begin position="655"/>
        <end position="665"/>
    </location>
</feature>
<accession>E3LEJ9</accession>
<feature type="compositionally biased region" description="Low complexity" evidence="8">
    <location>
        <begin position="3017"/>
        <end position="3028"/>
    </location>
</feature>
<feature type="compositionally biased region" description="Polar residues" evidence="8">
    <location>
        <begin position="763"/>
        <end position="785"/>
    </location>
</feature>
<dbReference type="SMART" id="SM01314">
    <property type="entry name" value="SnAC"/>
    <property type="match status" value="1"/>
</dbReference>
<feature type="compositionally biased region" description="Low complexity" evidence="8">
    <location>
        <begin position="584"/>
        <end position="605"/>
    </location>
</feature>
<feature type="compositionally biased region" description="Low complexity" evidence="8">
    <location>
        <begin position="788"/>
        <end position="811"/>
    </location>
</feature>
<dbReference type="Pfam" id="PF01564">
    <property type="entry name" value="Spermine_synth"/>
    <property type="match status" value="1"/>
</dbReference>
<feature type="compositionally biased region" description="Basic and acidic residues" evidence="8">
    <location>
        <begin position="3069"/>
        <end position="3096"/>
    </location>
</feature>